<evidence type="ECO:0000313" key="1">
    <source>
        <dbReference type="EMBL" id="THU51567.1"/>
    </source>
</evidence>
<name>A0A4S8IS86_MUSBA</name>
<dbReference type="SUPFAM" id="SSF56112">
    <property type="entry name" value="Protein kinase-like (PK-like)"/>
    <property type="match status" value="1"/>
</dbReference>
<dbReference type="GO" id="GO:0016020">
    <property type="term" value="C:membrane"/>
    <property type="evidence" value="ECO:0007669"/>
    <property type="project" value="TreeGrafter"/>
</dbReference>
<dbReference type="EMBL" id="PYDT01000009">
    <property type="protein sequence ID" value="THU51567.1"/>
    <property type="molecule type" value="Genomic_DNA"/>
</dbReference>
<evidence type="ECO:0008006" key="3">
    <source>
        <dbReference type="Google" id="ProtNLM"/>
    </source>
</evidence>
<protein>
    <recommendedName>
        <fullName evidence="3">Serine-threonine/tyrosine-protein kinase catalytic domain-containing protein</fullName>
    </recommendedName>
</protein>
<proteinExistence type="predicted"/>
<dbReference type="Proteomes" id="UP000317650">
    <property type="component" value="Chromosome 6"/>
</dbReference>
<dbReference type="AlphaFoldDB" id="A0A4S8IS86"/>
<dbReference type="InterPro" id="IPR011009">
    <property type="entry name" value="Kinase-like_dom_sf"/>
</dbReference>
<dbReference type="InterPro" id="IPR051564">
    <property type="entry name" value="LRR_receptor-like_kinase"/>
</dbReference>
<dbReference type="PANTHER" id="PTHR48055:SF2">
    <property type="entry name" value="RECEPTOR-LIKE PROTEIN KINASE 7"/>
    <property type="match status" value="1"/>
</dbReference>
<organism evidence="1 2">
    <name type="scientific">Musa balbisiana</name>
    <name type="common">Banana</name>
    <dbReference type="NCBI Taxonomy" id="52838"/>
    <lineage>
        <taxon>Eukaryota</taxon>
        <taxon>Viridiplantae</taxon>
        <taxon>Streptophyta</taxon>
        <taxon>Embryophyta</taxon>
        <taxon>Tracheophyta</taxon>
        <taxon>Spermatophyta</taxon>
        <taxon>Magnoliopsida</taxon>
        <taxon>Liliopsida</taxon>
        <taxon>Zingiberales</taxon>
        <taxon>Musaceae</taxon>
        <taxon>Musa</taxon>
    </lineage>
</organism>
<sequence length="98" mass="11065">MELVTGKKPIEPEFGESRDIIHWVSSKMCTKEGAMEVLDKQISWNPMKEEMVQVLRIAIRCTCSNPTLRPTMNEAVQLLIEAQPCKPDATGSSFKLKD</sequence>
<evidence type="ECO:0000313" key="2">
    <source>
        <dbReference type="Proteomes" id="UP000317650"/>
    </source>
</evidence>
<dbReference type="Gene3D" id="1.10.510.10">
    <property type="entry name" value="Transferase(Phosphotransferase) domain 1"/>
    <property type="match status" value="1"/>
</dbReference>
<keyword evidence="2" id="KW-1185">Reference proteome</keyword>
<reference evidence="1 2" key="1">
    <citation type="journal article" date="2019" name="Nat. Plants">
        <title>Genome sequencing of Musa balbisiana reveals subgenome evolution and function divergence in polyploid bananas.</title>
        <authorList>
            <person name="Yao X."/>
        </authorList>
    </citation>
    <scope>NUCLEOTIDE SEQUENCE [LARGE SCALE GENOMIC DNA]</scope>
    <source>
        <strain evidence="2">cv. DH-PKW</strain>
        <tissue evidence="1">Leaves</tissue>
    </source>
</reference>
<accession>A0A4S8IS86</accession>
<comment type="caution">
    <text evidence="1">The sequence shown here is derived from an EMBL/GenBank/DDBJ whole genome shotgun (WGS) entry which is preliminary data.</text>
</comment>
<dbReference type="STRING" id="52838.A0A4S8IS86"/>
<dbReference type="PANTHER" id="PTHR48055">
    <property type="entry name" value="LEUCINE-RICH REPEAT RECEPTOR PROTEIN KINASE EMS1"/>
    <property type="match status" value="1"/>
</dbReference>
<gene>
    <name evidence="1" type="ORF">C4D60_Mb06t32380</name>
</gene>